<name>A0ABW5CN81_9HYPH</name>
<gene>
    <name evidence="4" type="ORF">ACFSKQ_12510</name>
</gene>
<evidence type="ECO:0000313" key="4">
    <source>
        <dbReference type="EMBL" id="MFD2238271.1"/>
    </source>
</evidence>
<dbReference type="SUPFAM" id="SSF55347">
    <property type="entry name" value="Glyceraldehyde-3-phosphate dehydrogenase-like, C-terminal domain"/>
    <property type="match status" value="1"/>
</dbReference>
<evidence type="ECO:0000313" key="5">
    <source>
        <dbReference type="Proteomes" id="UP001597371"/>
    </source>
</evidence>
<dbReference type="PANTHER" id="PTHR43708">
    <property type="entry name" value="CONSERVED EXPRESSED OXIDOREDUCTASE (EUROFUNG)"/>
    <property type="match status" value="1"/>
</dbReference>
<reference evidence="5" key="1">
    <citation type="journal article" date="2019" name="Int. J. Syst. Evol. Microbiol.">
        <title>The Global Catalogue of Microorganisms (GCM) 10K type strain sequencing project: providing services to taxonomists for standard genome sequencing and annotation.</title>
        <authorList>
            <consortium name="The Broad Institute Genomics Platform"/>
            <consortium name="The Broad Institute Genome Sequencing Center for Infectious Disease"/>
            <person name="Wu L."/>
            <person name="Ma J."/>
        </authorList>
    </citation>
    <scope>NUCLEOTIDE SEQUENCE [LARGE SCALE GENOMIC DNA]</scope>
    <source>
        <strain evidence="5">ZS-35-S2</strain>
    </source>
</reference>
<sequence>MKTLGIGLIGCGMVTQHLHIPALGQLGERFAIRALYDASPSVGRQLAARMPGAAVHDSIEALLEDPQIDAVLVASPSALHARHAIAAMRAGRHVLIEKPMCMTLPEADALAAAQRETGAIVQIGYMRRHTQAFHEARRLVQPMRAGINLARLRAIIGPNSAFLDPTSAIVTGDDVPPERRAEAAEADAQATLAVAGTTEGPRAFVHMLLLGLSTHDLSVMRGLLGMPERVLSARHRRDGRFFSVDFDYGDFICHFETGIDRLARFDARMEVLGEEKTVRLDYDTPFVRHLPATLRVTECEGEAGVKETFLQPARQDAFVLEWANFHAALCEGAPVGTDIADAREDMVLIERIMAVLEE</sequence>
<evidence type="ECO:0000256" key="1">
    <source>
        <dbReference type="ARBA" id="ARBA00010928"/>
    </source>
</evidence>
<keyword evidence="2" id="KW-0560">Oxidoreductase</keyword>
<evidence type="ECO:0000256" key="2">
    <source>
        <dbReference type="ARBA" id="ARBA00023002"/>
    </source>
</evidence>
<dbReference type="Pfam" id="PF01408">
    <property type="entry name" value="GFO_IDH_MocA"/>
    <property type="match status" value="1"/>
</dbReference>
<feature type="domain" description="Gfo/Idh/MocA-like oxidoreductase N-terminal" evidence="3">
    <location>
        <begin position="5"/>
        <end position="125"/>
    </location>
</feature>
<dbReference type="Gene3D" id="3.40.50.720">
    <property type="entry name" value="NAD(P)-binding Rossmann-like Domain"/>
    <property type="match status" value="1"/>
</dbReference>
<dbReference type="InterPro" id="IPR000683">
    <property type="entry name" value="Gfo/Idh/MocA-like_OxRdtase_N"/>
</dbReference>
<accession>A0ABW5CN81</accession>
<dbReference type="InterPro" id="IPR036291">
    <property type="entry name" value="NAD(P)-bd_dom_sf"/>
</dbReference>
<dbReference type="InterPro" id="IPR051317">
    <property type="entry name" value="Gfo/Idh/MocA_oxidoreduct"/>
</dbReference>
<dbReference type="Proteomes" id="UP001597371">
    <property type="component" value="Unassembled WGS sequence"/>
</dbReference>
<evidence type="ECO:0000259" key="3">
    <source>
        <dbReference type="Pfam" id="PF01408"/>
    </source>
</evidence>
<keyword evidence="5" id="KW-1185">Reference proteome</keyword>
<protein>
    <submittedName>
        <fullName evidence="4">Gfo/Idh/MocA family oxidoreductase</fullName>
    </submittedName>
</protein>
<dbReference type="EMBL" id="JBHUIJ010000015">
    <property type="protein sequence ID" value="MFD2238271.1"/>
    <property type="molecule type" value="Genomic_DNA"/>
</dbReference>
<dbReference type="SUPFAM" id="SSF51735">
    <property type="entry name" value="NAD(P)-binding Rossmann-fold domains"/>
    <property type="match status" value="1"/>
</dbReference>
<proteinExistence type="inferred from homology"/>
<dbReference type="RefSeq" id="WP_209738847.1">
    <property type="nucleotide sequence ID" value="NZ_CP072611.1"/>
</dbReference>
<comment type="similarity">
    <text evidence="1">Belongs to the Gfo/Idh/MocA family.</text>
</comment>
<organism evidence="4 5">
    <name type="scientific">Aureimonas populi</name>
    <dbReference type="NCBI Taxonomy" id="1701758"/>
    <lineage>
        <taxon>Bacteria</taxon>
        <taxon>Pseudomonadati</taxon>
        <taxon>Pseudomonadota</taxon>
        <taxon>Alphaproteobacteria</taxon>
        <taxon>Hyphomicrobiales</taxon>
        <taxon>Aurantimonadaceae</taxon>
        <taxon>Aureimonas</taxon>
    </lineage>
</organism>
<dbReference type="Gene3D" id="3.30.360.10">
    <property type="entry name" value="Dihydrodipicolinate Reductase, domain 2"/>
    <property type="match status" value="1"/>
</dbReference>
<comment type="caution">
    <text evidence="4">The sequence shown here is derived from an EMBL/GenBank/DDBJ whole genome shotgun (WGS) entry which is preliminary data.</text>
</comment>
<dbReference type="PANTHER" id="PTHR43708:SF5">
    <property type="entry name" value="CONSERVED EXPRESSED OXIDOREDUCTASE (EUROFUNG)-RELATED"/>
    <property type="match status" value="1"/>
</dbReference>